<keyword evidence="4" id="KW-1185">Reference proteome</keyword>
<evidence type="ECO:0000256" key="2">
    <source>
        <dbReference type="SAM" id="SignalP"/>
    </source>
</evidence>
<accession>A0AAD6UXA2</accession>
<sequence length="483" mass="51655">MTVTRVTSTRWIYVHVLLLLPFSPPSFPPHPVHGVHTKTNVEISPQITNPAVAMTRGPRVARSRCPHARCPRSTIRHTLPVSPCADPLPSARRPPPAACCTRTRCPKPISYRRALPAARCMSSNSSSSSSACRRSPPSRYSPRRLPSAARAGFRGGSWRRGTCTFPRCATASPATAPPPGARLRLPQMRDGLPMRDHAPEDCPPGRTRHREPHHPPPCHLQQTRRRSRACPASAGATRAASPAHASTSTCTWSQLATRASPWASGTHGVRPATATSPRRTERRPSPAETSGRTTPPHTPPPSGHALDADANSDIASTTRPRPCCRSAPPNFAACALPSNPPSTPVCSIAPPLSINPVITHDQTHARCAMQAARARVARSTLPARTFPEIHCPPHTARVAARWTHAAQDTLPTACSPLRLRIAQGVSPPACCTQSAACACTAQDPPLAARCTCRLVPAVRWTRRACCPPPAARCTLLAMCACVA</sequence>
<reference evidence="3" key="1">
    <citation type="submission" date="2023-03" db="EMBL/GenBank/DDBJ databases">
        <title>Massive genome expansion in bonnet fungi (Mycena s.s.) driven by repeated elements and novel gene families across ecological guilds.</title>
        <authorList>
            <consortium name="Lawrence Berkeley National Laboratory"/>
            <person name="Harder C.B."/>
            <person name="Miyauchi S."/>
            <person name="Viragh M."/>
            <person name="Kuo A."/>
            <person name="Thoen E."/>
            <person name="Andreopoulos B."/>
            <person name="Lu D."/>
            <person name="Skrede I."/>
            <person name="Drula E."/>
            <person name="Henrissat B."/>
            <person name="Morin E."/>
            <person name="Kohler A."/>
            <person name="Barry K."/>
            <person name="LaButti K."/>
            <person name="Morin E."/>
            <person name="Salamov A."/>
            <person name="Lipzen A."/>
            <person name="Mereny Z."/>
            <person name="Hegedus B."/>
            <person name="Baldrian P."/>
            <person name="Stursova M."/>
            <person name="Weitz H."/>
            <person name="Taylor A."/>
            <person name="Grigoriev I.V."/>
            <person name="Nagy L.G."/>
            <person name="Martin F."/>
            <person name="Kauserud H."/>
        </authorList>
    </citation>
    <scope>NUCLEOTIDE SEQUENCE</scope>
    <source>
        <strain evidence="3">9144</strain>
    </source>
</reference>
<feature type="compositionally biased region" description="Low complexity" evidence="1">
    <location>
        <begin position="229"/>
        <end position="251"/>
    </location>
</feature>
<dbReference type="AlphaFoldDB" id="A0AAD6UXA2"/>
<evidence type="ECO:0000313" key="4">
    <source>
        <dbReference type="Proteomes" id="UP001219525"/>
    </source>
</evidence>
<evidence type="ECO:0000256" key="1">
    <source>
        <dbReference type="SAM" id="MobiDB-lite"/>
    </source>
</evidence>
<feature type="region of interest" description="Disordered" evidence="1">
    <location>
        <begin position="120"/>
        <end position="153"/>
    </location>
</feature>
<keyword evidence="2" id="KW-0732">Signal</keyword>
<protein>
    <submittedName>
        <fullName evidence="3">Uncharacterized protein</fullName>
    </submittedName>
</protein>
<comment type="caution">
    <text evidence="3">The sequence shown here is derived from an EMBL/GenBank/DDBJ whole genome shotgun (WGS) entry which is preliminary data.</text>
</comment>
<gene>
    <name evidence="3" type="ORF">GGX14DRAFT_578210</name>
</gene>
<organism evidence="3 4">
    <name type="scientific">Mycena pura</name>
    <dbReference type="NCBI Taxonomy" id="153505"/>
    <lineage>
        <taxon>Eukaryota</taxon>
        <taxon>Fungi</taxon>
        <taxon>Dikarya</taxon>
        <taxon>Basidiomycota</taxon>
        <taxon>Agaricomycotina</taxon>
        <taxon>Agaricomycetes</taxon>
        <taxon>Agaricomycetidae</taxon>
        <taxon>Agaricales</taxon>
        <taxon>Marasmiineae</taxon>
        <taxon>Mycenaceae</taxon>
        <taxon>Mycena</taxon>
    </lineage>
</organism>
<feature type="compositionally biased region" description="Low complexity" evidence="1">
    <location>
        <begin position="120"/>
        <end position="151"/>
    </location>
</feature>
<feature type="chain" id="PRO_5042093505" evidence="2">
    <location>
        <begin position="35"/>
        <end position="483"/>
    </location>
</feature>
<name>A0AAD6UXA2_9AGAR</name>
<feature type="compositionally biased region" description="Low complexity" evidence="1">
    <location>
        <begin position="286"/>
        <end position="295"/>
    </location>
</feature>
<proteinExistence type="predicted"/>
<feature type="region of interest" description="Disordered" evidence="1">
    <location>
        <begin position="191"/>
        <end position="321"/>
    </location>
</feature>
<dbReference type="EMBL" id="JARJCW010000121">
    <property type="protein sequence ID" value="KAJ7192345.1"/>
    <property type="molecule type" value="Genomic_DNA"/>
</dbReference>
<evidence type="ECO:0000313" key="3">
    <source>
        <dbReference type="EMBL" id="KAJ7192345.1"/>
    </source>
</evidence>
<dbReference type="Proteomes" id="UP001219525">
    <property type="component" value="Unassembled WGS sequence"/>
</dbReference>
<feature type="signal peptide" evidence="2">
    <location>
        <begin position="1"/>
        <end position="34"/>
    </location>
</feature>